<evidence type="ECO:0000256" key="4">
    <source>
        <dbReference type="ARBA" id="ARBA00023163"/>
    </source>
</evidence>
<evidence type="ECO:0000256" key="1">
    <source>
        <dbReference type="ARBA" id="ARBA00010641"/>
    </source>
</evidence>
<evidence type="ECO:0000256" key="2">
    <source>
        <dbReference type="ARBA" id="ARBA00023015"/>
    </source>
</evidence>
<dbReference type="InterPro" id="IPR007627">
    <property type="entry name" value="RNA_pol_sigma70_r2"/>
</dbReference>
<dbReference type="NCBIfam" id="TIGR02937">
    <property type="entry name" value="sigma70-ECF"/>
    <property type="match status" value="1"/>
</dbReference>
<gene>
    <name evidence="7" type="ORF">AAEO50_05305</name>
</gene>
<reference evidence="7 8" key="1">
    <citation type="submission" date="2024-04" db="EMBL/GenBank/DDBJ databases">
        <title>Bacillus oryzaecorticis sp. nov., a moderately halophilic bacterium isolated from rice husks.</title>
        <authorList>
            <person name="Zhu H.-S."/>
        </authorList>
    </citation>
    <scope>NUCLEOTIDE SEQUENCE [LARGE SCALE GENOMIC DNA]</scope>
    <source>
        <strain evidence="7 8">ZC255</strain>
    </source>
</reference>
<dbReference type="PANTHER" id="PTHR43133">
    <property type="entry name" value="RNA POLYMERASE ECF-TYPE SIGMA FACTO"/>
    <property type="match status" value="1"/>
</dbReference>
<dbReference type="InterPro" id="IPR039425">
    <property type="entry name" value="RNA_pol_sigma-70-like"/>
</dbReference>
<sequence>MSHIKLIKKAKKGHHPSFIALMKEYESTMYRVAKGILKRDHDCADAIQETILICYKKMSSLKEDKYFKTWMIRILINECTSILQKRQSVVPVLDFIQTEEEDLDFKLSVQEAVASLHEALRTVTTLYYFEDLTIKEISQILNIPEGTVKSRLSKARELLMDQLVSESKPSTRGAWK</sequence>
<keyword evidence="8" id="KW-1185">Reference proteome</keyword>
<dbReference type="Pfam" id="PF04542">
    <property type="entry name" value="Sigma70_r2"/>
    <property type="match status" value="1"/>
</dbReference>
<accession>A0ABU9K7M7</accession>
<dbReference type="PANTHER" id="PTHR43133:SF51">
    <property type="entry name" value="RNA POLYMERASE SIGMA FACTOR"/>
    <property type="match status" value="1"/>
</dbReference>
<dbReference type="InterPro" id="IPR014284">
    <property type="entry name" value="RNA_pol_sigma-70_dom"/>
</dbReference>
<dbReference type="Gene3D" id="1.10.10.10">
    <property type="entry name" value="Winged helix-like DNA-binding domain superfamily/Winged helix DNA-binding domain"/>
    <property type="match status" value="1"/>
</dbReference>
<dbReference type="Gene3D" id="1.10.1740.10">
    <property type="match status" value="1"/>
</dbReference>
<name>A0ABU9K7M7_9BACI</name>
<dbReference type="SUPFAM" id="SSF88946">
    <property type="entry name" value="Sigma2 domain of RNA polymerase sigma factors"/>
    <property type="match status" value="1"/>
</dbReference>
<keyword evidence="4" id="KW-0804">Transcription</keyword>
<dbReference type="CDD" id="cd06171">
    <property type="entry name" value="Sigma70_r4"/>
    <property type="match status" value="1"/>
</dbReference>
<evidence type="ECO:0000313" key="7">
    <source>
        <dbReference type="EMBL" id="MEL3971693.1"/>
    </source>
</evidence>
<dbReference type="InterPro" id="IPR036388">
    <property type="entry name" value="WH-like_DNA-bd_sf"/>
</dbReference>
<keyword evidence="2" id="KW-0805">Transcription regulation</keyword>
<dbReference type="InterPro" id="IPR013249">
    <property type="entry name" value="RNA_pol_sigma70_r4_t2"/>
</dbReference>
<evidence type="ECO:0000259" key="6">
    <source>
        <dbReference type="Pfam" id="PF08281"/>
    </source>
</evidence>
<organism evidence="7 8">
    <name type="scientific">Rossellomorea oryzaecorticis</name>
    <dbReference type="NCBI Taxonomy" id="1396505"/>
    <lineage>
        <taxon>Bacteria</taxon>
        <taxon>Bacillati</taxon>
        <taxon>Bacillota</taxon>
        <taxon>Bacilli</taxon>
        <taxon>Bacillales</taxon>
        <taxon>Bacillaceae</taxon>
        <taxon>Rossellomorea</taxon>
    </lineage>
</organism>
<dbReference type="EMBL" id="JBBYAF010000007">
    <property type="protein sequence ID" value="MEL3971693.1"/>
    <property type="molecule type" value="Genomic_DNA"/>
</dbReference>
<proteinExistence type="inferred from homology"/>
<dbReference type="SUPFAM" id="SSF88659">
    <property type="entry name" value="Sigma3 and sigma4 domains of RNA polymerase sigma factors"/>
    <property type="match status" value="1"/>
</dbReference>
<dbReference type="Pfam" id="PF08281">
    <property type="entry name" value="Sigma70_r4_2"/>
    <property type="match status" value="1"/>
</dbReference>
<evidence type="ECO:0000259" key="5">
    <source>
        <dbReference type="Pfam" id="PF04542"/>
    </source>
</evidence>
<protein>
    <submittedName>
        <fullName evidence="7">Sigma-70 family RNA polymerase sigma factor</fullName>
    </submittedName>
</protein>
<feature type="domain" description="RNA polymerase sigma factor 70 region 4 type 2" evidence="6">
    <location>
        <begin position="108"/>
        <end position="159"/>
    </location>
</feature>
<comment type="caution">
    <text evidence="7">The sequence shown here is derived from an EMBL/GenBank/DDBJ whole genome shotgun (WGS) entry which is preliminary data.</text>
</comment>
<dbReference type="RefSeq" id="WP_341981238.1">
    <property type="nucleotide sequence ID" value="NZ_JBBYAF010000007.1"/>
</dbReference>
<feature type="domain" description="RNA polymerase sigma-70 region 2" evidence="5">
    <location>
        <begin position="21"/>
        <end position="87"/>
    </location>
</feature>
<dbReference type="InterPro" id="IPR013325">
    <property type="entry name" value="RNA_pol_sigma_r2"/>
</dbReference>
<keyword evidence="3" id="KW-0731">Sigma factor</keyword>
<dbReference type="Proteomes" id="UP001389717">
    <property type="component" value="Unassembled WGS sequence"/>
</dbReference>
<evidence type="ECO:0000256" key="3">
    <source>
        <dbReference type="ARBA" id="ARBA00023082"/>
    </source>
</evidence>
<evidence type="ECO:0000313" key="8">
    <source>
        <dbReference type="Proteomes" id="UP001389717"/>
    </source>
</evidence>
<dbReference type="InterPro" id="IPR013324">
    <property type="entry name" value="RNA_pol_sigma_r3/r4-like"/>
</dbReference>
<comment type="similarity">
    <text evidence="1">Belongs to the sigma-70 factor family. ECF subfamily.</text>
</comment>